<name>A0ABS5BLB9_9BACT</name>
<feature type="compositionally biased region" description="Basic residues" evidence="1">
    <location>
        <begin position="100"/>
        <end position="113"/>
    </location>
</feature>
<protein>
    <recommendedName>
        <fullName evidence="4">Transcriptional regulator</fullName>
    </recommendedName>
</protein>
<dbReference type="RefSeq" id="WP_210652420.1">
    <property type="nucleotide sequence ID" value="NZ_JAGKQQ010000001.1"/>
</dbReference>
<gene>
    <name evidence="2" type="ORF">J8F10_03100</name>
</gene>
<keyword evidence="3" id="KW-1185">Reference proteome</keyword>
<evidence type="ECO:0008006" key="4">
    <source>
        <dbReference type="Google" id="ProtNLM"/>
    </source>
</evidence>
<proteinExistence type="predicted"/>
<dbReference type="Proteomes" id="UP000676565">
    <property type="component" value="Unassembled WGS sequence"/>
</dbReference>
<evidence type="ECO:0000256" key="1">
    <source>
        <dbReference type="SAM" id="MobiDB-lite"/>
    </source>
</evidence>
<evidence type="ECO:0000313" key="2">
    <source>
        <dbReference type="EMBL" id="MBP3954282.1"/>
    </source>
</evidence>
<accession>A0ABS5BLB9</accession>
<feature type="region of interest" description="Disordered" evidence="1">
    <location>
        <begin position="91"/>
        <end position="113"/>
    </location>
</feature>
<evidence type="ECO:0000313" key="3">
    <source>
        <dbReference type="Proteomes" id="UP000676565"/>
    </source>
</evidence>
<sequence length="113" mass="12473">MPLLPVNHFTWQCLRTVKRSKKPLTGRALRLVPSRRTKDGTFLTEMVELGLLTRAAGTAAAPFDATYLLTEQGEYAAEYGECEMPVKPRAVEPVAAERPKKTKKVKSAGRGSK</sequence>
<comment type="caution">
    <text evidence="2">The sequence shown here is derived from an EMBL/GenBank/DDBJ whole genome shotgun (WGS) entry which is preliminary data.</text>
</comment>
<dbReference type="EMBL" id="JAGKQQ010000001">
    <property type="protein sequence ID" value="MBP3954282.1"/>
    <property type="molecule type" value="Genomic_DNA"/>
</dbReference>
<reference evidence="2 3" key="1">
    <citation type="submission" date="2021-04" db="EMBL/GenBank/DDBJ databases">
        <authorList>
            <person name="Ivanova A."/>
        </authorList>
    </citation>
    <scope>NUCLEOTIDE SEQUENCE [LARGE SCALE GENOMIC DNA]</scope>
    <source>
        <strain evidence="2 3">G18</strain>
    </source>
</reference>
<organism evidence="2 3">
    <name type="scientific">Gemmata palustris</name>
    <dbReference type="NCBI Taxonomy" id="2822762"/>
    <lineage>
        <taxon>Bacteria</taxon>
        <taxon>Pseudomonadati</taxon>
        <taxon>Planctomycetota</taxon>
        <taxon>Planctomycetia</taxon>
        <taxon>Gemmatales</taxon>
        <taxon>Gemmataceae</taxon>
        <taxon>Gemmata</taxon>
    </lineage>
</organism>